<evidence type="ECO:0000256" key="2">
    <source>
        <dbReference type="ARBA" id="ARBA00022490"/>
    </source>
</evidence>
<dbReference type="EMBL" id="QGNW01000013">
    <property type="protein sequence ID" value="RVX17493.1"/>
    <property type="molecule type" value="Genomic_DNA"/>
</dbReference>
<dbReference type="Gene3D" id="2.60.40.790">
    <property type="match status" value="3"/>
</dbReference>
<reference evidence="7 8" key="1">
    <citation type="journal article" date="2018" name="PLoS Genet.">
        <title>Population sequencing reveals clonal diversity and ancestral inbreeding in the grapevine cultivar Chardonnay.</title>
        <authorList>
            <person name="Roach M.J."/>
            <person name="Johnson D.L."/>
            <person name="Bohlmann J."/>
            <person name="van Vuuren H.J."/>
            <person name="Jones S.J."/>
            <person name="Pretorius I.S."/>
            <person name="Schmidt S.A."/>
            <person name="Borneman A.R."/>
        </authorList>
    </citation>
    <scope>NUCLEOTIDE SEQUENCE [LARGE SCALE GENOMIC DNA]</scope>
    <source>
        <strain evidence="8">cv. Chardonnay</strain>
        <tissue evidence="7">Leaf</tissue>
    </source>
</reference>
<dbReference type="PANTHER" id="PTHR11527">
    <property type="entry name" value="HEAT-SHOCK PROTEIN 20 FAMILY MEMBER"/>
    <property type="match status" value="1"/>
</dbReference>
<dbReference type="GO" id="GO:0005737">
    <property type="term" value="C:cytoplasm"/>
    <property type="evidence" value="ECO:0007669"/>
    <property type="project" value="UniProtKB-SubCell"/>
</dbReference>
<organism evidence="7 8">
    <name type="scientific">Vitis vinifera</name>
    <name type="common">Grape</name>
    <dbReference type="NCBI Taxonomy" id="29760"/>
    <lineage>
        <taxon>Eukaryota</taxon>
        <taxon>Viridiplantae</taxon>
        <taxon>Streptophyta</taxon>
        <taxon>Embryophyta</taxon>
        <taxon>Tracheophyta</taxon>
        <taxon>Spermatophyta</taxon>
        <taxon>Magnoliopsida</taxon>
        <taxon>eudicotyledons</taxon>
        <taxon>Gunneridae</taxon>
        <taxon>Pentapetalae</taxon>
        <taxon>rosids</taxon>
        <taxon>Vitales</taxon>
        <taxon>Vitaceae</taxon>
        <taxon>Viteae</taxon>
        <taxon>Vitis</taxon>
    </lineage>
</organism>
<gene>
    <name evidence="7" type="primary">HSP17.9-D_11</name>
    <name evidence="7" type="ORF">CK203_003581</name>
</gene>
<feature type="domain" description="SHSP" evidence="6">
    <location>
        <begin position="1"/>
        <end position="111"/>
    </location>
</feature>
<protein>
    <submittedName>
        <fullName evidence="7">17.9 kDa class II heat shock protein</fullName>
    </submittedName>
</protein>
<proteinExistence type="inferred from homology"/>
<dbReference type="InterPro" id="IPR031107">
    <property type="entry name" value="Small_HSP"/>
</dbReference>
<keyword evidence="2" id="KW-0963">Cytoplasm</keyword>
<dbReference type="PROSITE" id="PS01031">
    <property type="entry name" value="SHSP"/>
    <property type="match status" value="2"/>
</dbReference>
<dbReference type="FunFam" id="2.60.40.790:FF:000010">
    <property type="entry name" value="17.3 kDa class II heat shock protein-like"/>
    <property type="match status" value="2"/>
</dbReference>
<comment type="subcellular location">
    <subcellularLocation>
        <location evidence="1">Cytoplasm</location>
    </subcellularLocation>
</comment>
<dbReference type="Proteomes" id="UP000288805">
    <property type="component" value="Unassembled WGS sequence"/>
</dbReference>
<evidence type="ECO:0000313" key="8">
    <source>
        <dbReference type="Proteomes" id="UP000288805"/>
    </source>
</evidence>
<accession>A0A438K8G5</accession>
<dbReference type="GO" id="GO:0006950">
    <property type="term" value="P:response to stress"/>
    <property type="evidence" value="ECO:0007669"/>
    <property type="project" value="UniProtKB-ARBA"/>
</dbReference>
<dbReference type="AlphaFoldDB" id="A0A438K8G5"/>
<evidence type="ECO:0000259" key="6">
    <source>
        <dbReference type="PROSITE" id="PS01031"/>
    </source>
</evidence>
<evidence type="ECO:0000256" key="4">
    <source>
        <dbReference type="PROSITE-ProRule" id="PRU00285"/>
    </source>
</evidence>
<comment type="caution">
    <text evidence="7">The sequence shown here is derived from an EMBL/GenBank/DDBJ whole genome shotgun (WGS) entry which is preliminary data.</text>
</comment>
<name>A0A438K8G5_VITVI</name>
<dbReference type="InterPro" id="IPR008978">
    <property type="entry name" value="HSP20-like_chaperone"/>
</dbReference>
<dbReference type="Pfam" id="PF00011">
    <property type="entry name" value="HSP20"/>
    <property type="match status" value="3"/>
</dbReference>
<evidence type="ECO:0000313" key="7">
    <source>
        <dbReference type="EMBL" id="RVX17493.1"/>
    </source>
</evidence>
<keyword evidence="3 7" id="KW-0346">Stress response</keyword>
<dbReference type="InterPro" id="IPR002068">
    <property type="entry name" value="A-crystallin/Hsp20_dom"/>
</dbReference>
<dbReference type="SUPFAM" id="SSF49764">
    <property type="entry name" value="HSP20-like chaperones"/>
    <property type="match status" value="3"/>
</dbReference>
<sequence length="355" mass="39588">MAATPADVKEYPNAYAFIIDMPGLKSGDIKVQVEDDNVLMISGERKREEEKEGAKYVRMERRVGKFMRKFVLPENANTDKISAVCQDGVLTVTVEKLPPPEPKKPKTIELDAADDSDKSVSAPTRTYVHDAKAMAATPADVKEYPNSYTFIVDMPGLKSGDIKVQVEDGQCAGDQREERKREEEKEGVKHMELLTVTVEKLPPPAPKKPRTIEPSNTCLTPPTARTNRSAHLLAPTSATPRLWLLRRRMSKSTRIPTAFIIDMPGLKSGDIKVQVGDDNVLVISGERKREEEREGAKYVRMERRVGKFMRKFALPENANTDKISAVCQNGVLTVTVEKLPPPEPKKPKTIEVKIA</sequence>
<evidence type="ECO:0000256" key="5">
    <source>
        <dbReference type="RuleBase" id="RU003616"/>
    </source>
</evidence>
<feature type="domain" description="SHSP" evidence="6">
    <location>
        <begin position="233"/>
        <end position="355"/>
    </location>
</feature>
<evidence type="ECO:0000256" key="3">
    <source>
        <dbReference type="ARBA" id="ARBA00023016"/>
    </source>
</evidence>
<comment type="similarity">
    <text evidence="4 5">Belongs to the small heat shock protein (HSP20) family.</text>
</comment>
<evidence type="ECO:0000256" key="1">
    <source>
        <dbReference type="ARBA" id="ARBA00004496"/>
    </source>
</evidence>